<reference evidence="2" key="1">
    <citation type="submission" date="2011-12" db="EMBL/GenBank/DDBJ databases">
        <title>The complete genome of chromosome of Sulfobacillus acidophilus DSM 10332.</title>
        <authorList>
            <person name="Lucas S."/>
            <person name="Han J."/>
            <person name="Lapidus A."/>
            <person name="Bruce D."/>
            <person name="Goodwin L."/>
            <person name="Pitluck S."/>
            <person name="Peters L."/>
            <person name="Kyrpides N."/>
            <person name="Mavromatis K."/>
            <person name="Ivanova N."/>
            <person name="Mikhailova N."/>
            <person name="Chertkov O."/>
            <person name="Saunders E."/>
            <person name="Detter J.C."/>
            <person name="Tapia R."/>
            <person name="Han C."/>
            <person name="Land M."/>
            <person name="Hauser L."/>
            <person name="Markowitz V."/>
            <person name="Cheng J.-F."/>
            <person name="Hugenholtz P."/>
            <person name="Woyke T."/>
            <person name="Wu D."/>
            <person name="Pukall R."/>
            <person name="Gehrich-Schroeter G."/>
            <person name="Schneider S."/>
            <person name="Klenk H.-P."/>
            <person name="Eisen J.A."/>
        </authorList>
    </citation>
    <scope>NUCLEOTIDE SEQUENCE [LARGE SCALE GENOMIC DNA]</scope>
    <source>
        <strain evidence="2">ATCC 700253 / DSM 10332 / NAL</strain>
    </source>
</reference>
<sequence length="49" mass="5394">MMLIVWIVLAILLLPVLLFVGILAVDGMALGTAERGSECLYGEFSERLR</sequence>
<gene>
    <name evidence="1" type="ordered locus">Sulac_1140</name>
</gene>
<dbReference type="AlphaFoldDB" id="G8TUJ3"/>
<dbReference type="HOGENOM" id="CLU_3141475_0_0_9"/>
<name>G8TUJ3_SULAD</name>
<dbReference type="STRING" id="679936.Sulac_1140"/>
<evidence type="ECO:0000313" key="2">
    <source>
        <dbReference type="Proteomes" id="UP000005439"/>
    </source>
</evidence>
<accession>G8TUJ3</accession>
<protein>
    <submittedName>
        <fullName evidence="1">Uncharacterized protein</fullName>
    </submittedName>
</protein>
<reference evidence="1 2" key="2">
    <citation type="journal article" date="2012" name="Stand. Genomic Sci.">
        <title>Complete genome sequence of the moderately thermophilic mineral-sulfide-oxidizing firmicute Sulfobacillus acidophilus type strain (NAL(T)).</title>
        <authorList>
            <person name="Anderson I."/>
            <person name="Chertkov O."/>
            <person name="Chen A."/>
            <person name="Saunders E."/>
            <person name="Lapidus A."/>
            <person name="Nolan M."/>
            <person name="Lucas S."/>
            <person name="Hammon N."/>
            <person name="Deshpande S."/>
            <person name="Cheng J.F."/>
            <person name="Han C."/>
            <person name="Tapia R."/>
            <person name="Goodwin L.A."/>
            <person name="Pitluck S."/>
            <person name="Liolios K."/>
            <person name="Pagani I."/>
            <person name="Ivanova N."/>
            <person name="Mikhailova N."/>
            <person name="Pati A."/>
            <person name="Palaniappan K."/>
            <person name="Land M."/>
            <person name="Pan C."/>
            <person name="Rohde M."/>
            <person name="Pukall R."/>
            <person name="Goker M."/>
            <person name="Detter J.C."/>
            <person name="Woyke T."/>
            <person name="Bristow J."/>
            <person name="Eisen J.A."/>
            <person name="Markowitz V."/>
            <person name="Hugenholtz P."/>
            <person name="Kyrpides N.C."/>
            <person name="Klenk H.P."/>
            <person name="Mavromatis K."/>
        </authorList>
    </citation>
    <scope>NUCLEOTIDE SEQUENCE [LARGE SCALE GENOMIC DNA]</scope>
    <source>
        <strain evidence="2">ATCC 700253 / DSM 10332 / NAL</strain>
    </source>
</reference>
<dbReference type="Proteomes" id="UP000005439">
    <property type="component" value="Chromosome"/>
</dbReference>
<evidence type="ECO:0000313" key="1">
    <source>
        <dbReference type="EMBL" id="AEW04640.1"/>
    </source>
</evidence>
<organism evidence="1 2">
    <name type="scientific">Sulfobacillus acidophilus (strain ATCC 700253 / DSM 10332 / NAL)</name>
    <dbReference type="NCBI Taxonomy" id="679936"/>
    <lineage>
        <taxon>Bacteria</taxon>
        <taxon>Bacillati</taxon>
        <taxon>Bacillota</taxon>
        <taxon>Clostridia</taxon>
        <taxon>Eubacteriales</taxon>
        <taxon>Clostridiales Family XVII. Incertae Sedis</taxon>
        <taxon>Sulfobacillus</taxon>
    </lineage>
</organism>
<dbReference type="KEGG" id="sap:Sulac_1140"/>
<keyword evidence="2" id="KW-1185">Reference proteome</keyword>
<dbReference type="EMBL" id="CP003179">
    <property type="protein sequence ID" value="AEW04640.1"/>
    <property type="molecule type" value="Genomic_DNA"/>
</dbReference>
<proteinExistence type="predicted"/>